<dbReference type="STRING" id="4072.A0A2G2ZD50"/>
<evidence type="ECO:0000256" key="1">
    <source>
        <dbReference type="ARBA" id="ARBA00011073"/>
    </source>
</evidence>
<dbReference type="PROSITE" id="PS51892">
    <property type="entry name" value="SUBTILASE"/>
    <property type="match status" value="1"/>
</dbReference>
<dbReference type="AlphaFoldDB" id="A0A2G2ZD50"/>
<keyword evidence="2" id="KW-0732">Signal</keyword>
<sequence>MLACGMLQILATSPLDGEGHGTPTSSTTAGNFVEGSNLLGNANGTAIGIATRAHVAMYRVCDSVCKDFDILASLDAAIKDGVDVISISLGITVALLLYSDVLAIGSYSAIAKGIFVIASTGNLGPNNCTVINGAPWILNVAASTTDRKISAIAM</sequence>
<reference evidence="5 6" key="2">
    <citation type="journal article" date="2017" name="Genome Biol.">
        <title>New reference genome sequences of hot pepper reveal the massive evolution of plant disease-resistance genes by retroduplication.</title>
        <authorList>
            <person name="Kim S."/>
            <person name="Park J."/>
            <person name="Yeom S.I."/>
            <person name="Kim Y.M."/>
            <person name="Seo E."/>
            <person name="Kim K.T."/>
            <person name="Kim M.S."/>
            <person name="Lee J.M."/>
            <person name="Cheong K."/>
            <person name="Shin H.S."/>
            <person name="Kim S.B."/>
            <person name="Han K."/>
            <person name="Lee J."/>
            <person name="Park M."/>
            <person name="Lee H.A."/>
            <person name="Lee H.Y."/>
            <person name="Lee Y."/>
            <person name="Oh S."/>
            <person name="Lee J.H."/>
            <person name="Choi E."/>
            <person name="Choi E."/>
            <person name="Lee S.E."/>
            <person name="Jeon J."/>
            <person name="Kim H."/>
            <person name="Choi G."/>
            <person name="Song H."/>
            <person name="Lee J."/>
            <person name="Lee S.C."/>
            <person name="Kwon J.K."/>
            <person name="Lee H.Y."/>
            <person name="Koo N."/>
            <person name="Hong Y."/>
            <person name="Kim R.W."/>
            <person name="Kang W.H."/>
            <person name="Huh J.H."/>
            <person name="Kang B.C."/>
            <person name="Yang T.J."/>
            <person name="Lee Y.H."/>
            <person name="Bennetzen J.L."/>
            <person name="Choi D."/>
        </authorList>
    </citation>
    <scope>NUCLEOTIDE SEQUENCE [LARGE SCALE GENOMIC DNA]</scope>
    <source>
        <strain evidence="6">cv. CM334</strain>
    </source>
</reference>
<dbReference type="SMR" id="A0A2G2ZD50"/>
<comment type="caution">
    <text evidence="5">The sequence shown here is derived from an EMBL/GenBank/DDBJ whole genome shotgun (WGS) entry which is preliminary data.</text>
</comment>
<dbReference type="SUPFAM" id="SSF52743">
    <property type="entry name" value="Subtilisin-like"/>
    <property type="match status" value="1"/>
</dbReference>
<comment type="caution">
    <text evidence="3">Lacks conserved residue(s) required for the propagation of feature annotation.</text>
</comment>
<dbReference type="Proteomes" id="UP000222542">
    <property type="component" value="Unassembled WGS sequence"/>
</dbReference>
<accession>A0A2G2ZD50</accession>
<gene>
    <name evidence="5" type="ORF">T459_17961</name>
</gene>
<feature type="domain" description="Peptidase S8/S53" evidence="4">
    <location>
        <begin position="15"/>
        <end position="135"/>
    </location>
</feature>
<protein>
    <recommendedName>
        <fullName evidence="4">Peptidase S8/S53 domain-containing protein</fullName>
    </recommendedName>
</protein>
<dbReference type="GO" id="GO:0004252">
    <property type="term" value="F:serine-type endopeptidase activity"/>
    <property type="evidence" value="ECO:0007669"/>
    <property type="project" value="InterPro"/>
</dbReference>
<reference evidence="5 6" key="1">
    <citation type="journal article" date="2014" name="Nat. Genet.">
        <title>Genome sequence of the hot pepper provides insights into the evolution of pungency in Capsicum species.</title>
        <authorList>
            <person name="Kim S."/>
            <person name="Park M."/>
            <person name="Yeom S.I."/>
            <person name="Kim Y.M."/>
            <person name="Lee J.M."/>
            <person name="Lee H.A."/>
            <person name="Seo E."/>
            <person name="Choi J."/>
            <person name="Cheong K."/>
            <person name="Kim K.T."/>
            <person name="Jung K."/>
            <person name="Lee G.W."/>
            <person name="Oh S.K."/>
            <person name="Bae C."/>
            <person name="Kim S.B."/>
            <person name="Lee H.Y."/>
            <person name="Kim S.Y."/>
            <person name="Kim M.S."/>
            <person name="Kang B.C."/>
            <person name="Jo Y.D."/>
            <person name="Yang H.B."/>
            <person name="Jeong H.J."/>
            <person name="Kang W.H."/>
            <person name="Kwon J.K."/>
            <person name="Shin C."/>
            <person name="Lim J.Y."/>
            <person name="Park J.H."/>
            <person name="Huh J.H."/>
            <person name="Kim J.S."/>
            <person name="Kim B.D."/>
            <person name="Cohen O."/>
            <person name="Paran I."/>
            <person name="Suh M.C."/>
            <person name="Lee S.B."/>
            <person name="Kim Y.K."/>
            <person name="Shin Y."/>
            <person name="Noh S.J."/>
            <person name="Park J."/>
            <person name="Seo Y.S."/>
            <person name="Kwon S.Y."/>
            <person name="Kim H.A."/>
            <person name="Park J.M."/>
            <person name="Kim H.J."/>
            <person name="Choi S.B."/>
            <person name="Bosland P.W."/>
            <person name="Reeves G."/>
            <person name="Jo S.H."/>
            <person name="Lee B.W."/>
            <person name="Cho H.T."/>
            <person name="Choi H.S."/>
            <person name="Lee M.S."/>
            <person name="Yu Y."/>
            <person name="Do Choi Y."/>
            <person name="Park B.S."/>
            <person name="van Deynze A."/>
            <person name="Ashrafi H."/>
            <person name="Hill T."/>
            <person name="Kim W.T."/>
            <person name="Pai H.S."/>
            <person name="Ahn H.K."/>
            <person name="Yeam I."/>
            <person name="Giovannoni J.J."/>
            <person name="Rose J.K."/>
            <person name="Sorensen I."/>
            <person name="Lee S.J."/>
            <person name="Kim R.W."/>
            <person name="Choi I.Y."/>
            <person name="Choi B.S."/>
            <person name="Lim J.S."/>
            <person name="Lee Y.H."/>
            <person name="Choi D."/>
        </authorList>
    </citation>
    <scope>NUCLEOTIDE SEQUENCE [LARGE SCALE GENOMIC DNA]</scope>
    <source>
        <strain evidence="6">cv. CM334</strain>
    </source>
</reference>
<dbReference type="Gene3D" id="3.40.50.200">
    <property type="entry name" value="Peptidase S8/S53 domain"/>
    <property type="match status" value="1"/>
</dbReference>
<comment type="similarity">
    <text evidence="1 3">Belongs to the peptidase S8 family.</text>
</comment>
<evidence type="ECO:0000259" key="4">
    <source>
        <dbReference type="Pfam" id="PF00082"/>
    </source>
</evidence>
<name>A0A2G2ZD50_CAPAN</name>
<dbReference type="Gramene" id="PHT79909">
    <property type="protein sequence ID" value="PHT79909"/>
    <property type="gene ID" value="T459_17961"/>
</dbReference>
<evidence type="ECO:0000256" key="3">
    <source>
        <dbReference type="PROSITE-ProRule" id="PRU01240"/>
    </source>
</evidence>
<dbReference type="Pfam" id="PF00082">
    <property type="entry name" value="Peptidase_S8"/>
    <property type="match status" value="1"/>
</dbReference>
<dbReference type="GO" id="GO:0006508">
    <property type="term" value="P:proteolysis"/>
    <property type="evidence" value="ECO:0007669"/>
    <property type="project" value="InterPro"/>
</dbReference>
<evidence type="ECO:0000313" key="5">
    <source>
        <dbReference type="EMBL" id="PHT79909.1"/>
    </source>
</evidence>
<dbReference type="InterPro" id="IPR036852">
    <property type="entry name" value="Peptidase_S8/S53_dom_sf"/>
</dbReference>
<dbReference type="PANTHER" id="PTHR10795">
    <property type="entry name" value="PROPROTEIN CONVERTASE SUBTILISIN/KEXIN"/>
    <property type="match status" value="1"/>
</dbReference>
<keyword evidence="6" id="KW-1185">Reference proteome</keyword>
<evidence type="ECO:0000313" key="6">
    <source>
        <dbReference type="Proteomes" id="UP000222542"/>
    </source>
</evidence>
<evidence type="ECO:0000256" key="2">
    <source>
        <dbReference type="ARBA" id="ARBA00022729"/>
    </source>
</evidence>
<dbReference type="OMA" id="CHRINAR"/>
<organism evidence="5 6">
    <name type="scientific">Capsicum annuum</name>
    <name type="common">Capsicum pepper</name>
    <dbReference type="NCBI Taxonomy" id="4072"/>
    <lineage>
        <taxon>Eukaryota</taxon>
        <taxon>Viridiplantae</taxon>
        <taxon>Streptophyta</taxon>
        <taxon>Embryophyta</taxon>
        <taxon>Tracheophyta</taxon>
        <taxon>Spermatophyta</taxon>
        <taxon>Magnoliopsida</taxon>
        <taxon>eudicotyledons</taxon>
        <taxon>Gunneridae</taxon>
        <taxon>Pentapetalae</taxon>
        <taxon>asterids</taxon>
        <taxon>lamiids</taxon>
        <taxon>Solanales</taxon>
        <taxon>Solanaceae</taxon>
        <taxon>Solanoideae</taxon>
        <taxon>Capsiceae</taxon>
        <taxon>Capsicum</taxon>
    </lineage>
</organism>
<dbReference type="EMBL" id="AYRZ02000006">
    <property type="protein sequence ID" value="PHT79909.1"/>
    <property type="molecule type" value="Genomic_DNA"/>
</dbReference>
<proteinExistence type="inferred from homology"/>
<dbReference type="InterPro" id="IPR000209">
    <property type="entry name" value="Peptidase_S8/S53_dom"/>
</dbReference>
<dbReference type="InterPro" id="IPR045051">
    <property type="entry name" value="SBT"/>
</dbReference>